<dbReference type="GO" id="GO:0051321">
    <property type="term" value="P:meiotic cell cycle"/>
    <property type="evidence" value="ECO:0007669"/>
    <property type="project" value="TreeGrafter"/>
</dbReference>
<dbReference type="InterPro" id="IPR011009">
    <property type="entry name" value="Kinase-like_dom_sf"/>
</dbReference>
<keyword evidence="6" id="KW-0418">Kinase</keyword>
<comment type="similarity">
    <text evidence="10">Belongs to the protein kinase superfamily. Ser/Thr protein kinase family. GCN2 subfamily.</text>
</comment>
<dbReference type="PANTHER" id="PTHR11042">
    <property type="entry name" value="EUKARYOTIC TRANSLATION INITIATION FACTOR 2-ALPHA KINASE EIF2-ALPHA KINASE -RELATED"/>
    <property type="match status" value="1"/>
</dbReference>
<keyword evidence="9" id="KW-0131">Cell cycle</keyword>
<keyword evidence="17" id="KW-1185">Reference proteome</keyword>
<dbReference type="InterPro" id="IPR008271">
    <property type="entry name" value="Ser/Thr_kinase_AS"/>
</dbReference>
<dbReference type="SMART" id="SM00220">
    <property type="entry name" value="S_TKc"/>
    <property type="match status" value="1"/>
</dbReference>
<dbReference type="EMBL" id="OU898285">
    <property type="protein sequence ID" value="CAG9828377.1"/>
    <property type="molecule type" value="Genomic_DNA"/>
</dbReference>
<evidence type="ECO:0000256" key="10">
    <source>
        <dbReference type="ARBA" id="ARBA00037982"/>
    </source>
</evidence>
<name>A0A9N9X7W1_DIABA</name>
<dbReference type="Gene3D" id="3.30.200.20">
    <property type="entry name" value="Phosphorylase Kinase, domain 1"/>
    <property type="match status" value="1"/>
</dbReference>
<evidence type="ECO:0000256" key="12">
    <source>
        <dbReference type="ARBA" id="ARBA00048679"/>
    </source>
</evidence>
<reference evidence="16" key="1">
    <citation type="submission" date="2022-01" db="EMBL/GenBank/DDBJ databases">
        <authorList>
            <person name="King R."/>
        </authorList>
    </citation>
    <scope>NUCLEOTIDE SEQUENCE</scope>
</reference>
<keyword evidence="3" id="KW-0808">Transferase</keyword>
<dbReference type="GO" id="GO:0005737">
    <property type="term" value="C:cytoplasm"/>
    <property type="evidence" value="ECO:0007669"/>
    <property type="project" value="TreeGrafter"/>
</dbReference>
<evidence type="ECO:0000313" key="17">
    <source>
        <dbReference type="Proteomes" id="UP001153709"/>
    </source>
</evidence>
<dbReference type="InterPro" id="IPR050339">
    <property type="entry name" value="CC_SR_Kinase"/>
</dbReference>
<keyword evidence="5 13" id="KW-0547">Nucleotide-binding</keyword>
<evidence type="ECO:0000256" key="11">
    <source>
        <dbReference type="ARBA" id="ARBA00047899"/>
    </source>
</evidence>
<dbReference type="GO" id="GO:0110031">
    <property type="term" value="P:negative regulation of G2/MI transition of meiotic cell cycle"/>
    <property type="evidence" value="ECO:0007669"/>
    <property type="project" value="TreeGrafter"/>
</dbReference>
<dbReference type="Pfam" id="PF00069">
    <property type="entry name" value="Pkinase"/>
    <property type="match status" value="1"/>
</dbReference>
<dbReference type="SUPFAM" id="SSF56112">
    <property type="entry name" value="Protein kinase-like (PK-like)"/>
    <property type="match status" value="1"/>
</dbReference>
<dbReference type="InterPro" id="IPR000719">
    <property type="entry name" value="Prot_kinase_dom"/>
</dbReference>
<dbReference type="GO" id="GO:0005634">
    <property type="term" value="C:nucleus"/>
    <property type="evidence" value="ECO:0007669"/>
    <property type="project" value="TreeGrafter"/>
</dbReference>
<dbReference type="PROSITE" id="PS00107">
    <property type="entry name" value="PROTEIN_KINASE_ATP"/>
    <property type="match status" value="1"/>
</dbReference>
<organism evidence="16 17">
    <name type="scientific">Diabrotica balteata</name>
    <name type="common">Banded cucumber beetle</name>
    <dbReference type="NCBI Taxonomy" id="107213"/>
    <lineage>
        <taxon>Eukaryota</taxon>
        <taxon>Metazoa</taxon>
        <taxon>Ecdysozoa</taxon>
        <taxon>Arthropoda</taxon>
        <taxon>Hexapoda</taxon>
        <taxon>Insecta</taxon>
        <taxon>Pterygota</taxon>
        <taxon>Neoptera</taxon>
        <taxon>Endopterygota</taxon>
        <taxon>Coleoptera</taxon>
        <taxon>Polyphaga</taxon>
        <taxon>Cucujiformia</taxon>
        <taxon>Chrysomeloidea</taxon>
        <taxon>Chrysomelidae</taxon>
        <taxon>Galerucinae</taxon>
        <taxon>Diabroticina</taxon>
        <taxon>Diabroticites</taxon>
        <taxon>Diabrotica</taxon>
    </lineage>
</organism>
<evidence type="ECO:0000256" key="6">
    <source>
        <dbReference type="ARBA" id="ARBA00022777"/>
    </source>
</evidence>
<dbReference type="GO" id="GO:0005524">
    <property type="term" value="F:ATP binding"/>
    <property type="evidence" value="ECO:0007669"/>
    <property type="project" value="UniProtKB-UniRule"/>
</dbReference>
<protein>
    <recommendedName>
        <fullName evidence="1">non-specific serine/threonine protein kinase</fullName>
        <ecNumber evidence="1">2.7.11.1</ecNumber>
    </recommendedName>
</protein>
<proteinExistence type="inferred from homology"/>
<dbReference type="Gene3D" id="1.10.510.10">
    <property type="entry name" value="Transferase(Phosphotransferase) domain 1"/>
    <property type="match status" value="1"/>
</dbReference>
<evidence type="ECO:0000256" key="8">
    <source>
        <dbReference type="ARBA" id="ARBA00022842"/>
    </source>
</evidence>
<keyword evidence="2 14" id="KW-0723">Serine/threonine-protein kinase</keyword>
<dbReference type="InterPro" id="IPR017441">
    <property type="entry name" value="Protein_kinase_ATP_BS"/>
</dbReference>
<dbReference type="PANTHER" id="PTHR11042:SF183">
    <property type="entry name" value="MEMBRANE-ASSOCIATED TYROSINE- AND THREONINE-SPECIFIC CDC2-INHIBITORY KINASE"/>
    <property type="match status" value="1"/>
</dbReference>
<dbReference type="AlphaFoldDB" id="A0A9N9X7W1"/>
<keyword evidence="7 13" id="KW-0067">ATP-binding</keyword>
<dbReference type="GO" id="GO:0046872">
    <property type="term" value="F:metal ion binding"/>
    <property type="evidence" value="ECO:0007669"/>
    <property type="project" value="UniProtKB-KW"/>
</dbReference>
<dbReference type="OrthoDB" id="5337378at2759"/>
<gene>
    <name evidence="16" type="ORF">DIABBA_LOCUS2303</name>
</gene>
<sequence>MNSKDSKTLANLKNMAGSRICAIVEKAKAENLTVDVNLDLHYNSSLNESYYQQIYTEIKSVGEGGFGKVFKVINKYTNRKYAIKKFKRITTSKEIYSEIRNNEKVGYHDNIVKYYMSWEEGNEAYMVLEACQMSLADYADKNIVQENLIWDCLYDMCNALQYLHKRRLVHYDVKSHNIMIHKKCFKLGDFGVSSTLNLLLKRMKFLIQTMRPSIEEILNLDSMKYVARRCERGLRKLYTTENLEDVDVISTESSEDCFNLPACSKNL</sequence>
<dbReference type="PROSITE" id="PS00108">
    <property type="entry name" value="PROTEIN_KINASE_ST"/>
    <property type="match status" value="1"/>
</dbReference>
<evidence type="ECO:0000256" key="14">
    <source>
        <dbReference type="RuleBase" id="RU000304"/>
    </source>
</evidence>
<comment type="catalytic activity">
    <reaction evidence="12">
        <text>L-seryl-[protein] + ATP = O-phospho-L-seryl-[protein] + ADP + H(+)</text>
        <dbReference type="Rhea" id="RHEA:17989"/>
        <dbReference type="Rhea" id="RHEA-COMP:9863"/>
        <dbReference type="Rhea" id="RHEA-COMP:11604"/>
        <dbReference type="ChEBI" id="CHEBI:15378"/>
        <dbReference type="ChEBI" id="CHEBI:29999"/>
        <dbReference type="ChEBI" id="CHEBI:30616"/>
        <dbReference type="ChEBI" id="CHEBI:83421"/>
        <dbReference type="ChEBI" id="CHEBI:456216"/>
        <dbReference type="EC" id="2.7.11.1"/>
    </reaction>
</comment>
<evidence type="ECO:0000256" key="7">
    <source>
        <dbReference type="ARBA" id="ARBA00022840"/>
    </source>
</evidence>
<keyword evidence="4" id="KW-0479">Metal-binding</keyword>
<comment type="catalytic activity">
    <reaction evidence="11">
        <text>L-threonyl-[protein] + ATP = O-phospho-L-threonyl-[protein] + ADP + H(+)</text>
        <dbReference type="Rhea" id="RHEA:46608"/>
        <dbReference type="Rhea" id="RHEA-COMP:11060"/>
        <dbReference type="Rhea" id="RHEA-COMP:11605"/>
        <dbReference type="ChEBI" id="CHEBI:15378"/>
        <dbReference type="ChEBI" id="CHEBI:30013"/>
        <dbReference type="ChEBI" id="CHEBI:30616"/>
        <dbReference type="ChEBI" id="CHEBI:61977"/>
        <dbReference type="ChEBI" id="CHEBI:456216"/>
        <dbReference type="EC" id="2.7.11.1"/>
    </reaction>
</comment>
<evidence type="ECO:0000256" key="4">
    <source>
        <dbReference type="ARBA" id="ARBA00022723"/>
    </source>
</evidence>
<evidence type="ECO:0000256" key="1">
    <source>
        <dbReference type="ARBA" id="ARBA00012513"/>
    </source>
</evidence>
<dbReference type="PROSITE" id="PS50011">
    <property type="entry name" value="PROTEIN_KINASE_DOM"/>
    <property type="match status" value="1"/>
</dbReference>
<dbReference type="EC" id="2.7.11.1" evidence="1"/>
<evidence type="ECO:0000256" key="5">
    <source>
        <dbReference type="ARBA" id="ARBA00022741"/>
    </source>
</evidence>
<evidence type="ECO:0000259" key="15">
    <source>
        <dbReference type="PROSITE" id="PS50011"/>
    </source>
</evidence>
<feature type="binding site" evidence="13">
    <location>
        <position position="85"/>
    </location>
    <ligand>
        <name>ATP</name>
        <dbReference type="ChEBI" id="CHEBI:30616"/>
    </ligand>
</feature>
<evidence type="ECO:0000256" key="9">
    <source>
        <dbReference type="ARBA" id="ARBA00023306"/>
    </source>
</evidence>
<keyword evidence="8" id="KW-0460">Magnesium</keyword>
<evidence type="ECO:0000256" key="3">
    <source>
        <dbReference type="ARBA" id="ARBA00022679"/>
    </source>
</evidence>
<accession>A0A9N9X7W1</accession>
<evidence type="ECO:0000256" key="13">
    <source>
        <dbReference type="PROSITE-ProRule" id="PRU10141"/>
    </source>
</evidence>
<evidence type="ECO:0000313" key="16">
    <source>
        <dbReference type="EMBL" id="CAG9828377.1"/>
    </source>
</evidence>
<dbReference type="Proteomes" id="UP001153709">
    <property type="component" value="Chromosome 10"/>
</dbReference>
<feature type="domain" description="Protein kinase" evidence="15">
    <location>
        <begin position="55"/>
        <end position="267"/>
    </location>
</feature>
<evidence type="ECO:0000256" key="2">
    <source>
        <dbReference type="ARBA" id="ARBA00022527"/>
    </source>
</evidence>
<dbReference type="GO" id="GO:0004674">
    <property type="term" value="F:protein serine/threonine kinase activity"/>
    <property type="evidence" value="ECO:0007669"/>
    <property type="project" value="UniProtKB-KW"/>
</dbReference>